<feature type="compositionally biased region" description="Basic and acidic residues" evidence="3">
    <location>
        <begin position="967"/>
        <end position="986"/>
    </location>
</feature>
<dbReference type="Pfam" id="PF08518">
    <property type="entry name" value="GIT_SHD"/>
    <property type="match status" value="2"/>
</dbReference>
<dbReference type="EMBL" id="AXCR01000010">
    <property type="protein sequence ID" value="KJR83072.1"/>
    <property type="molecule type" value="Genomic_DNA"/>
</dbReference>
<accession>A0A0F2M039</accession>
<feature type="region of interest" description="Disordered" evidence="3">
    <location>
        <begin position="153"/>
        <end position="197"/>
    </location>
</feature>
<evidence type="ECO:0000256" key="3">
    <source>
        <dbReference type="SAM" id="MobiDB-lite"/>
    </source>
</evidence>
<comment type="caution">
    <text evidence="5">The sequence shown here is derived from an EMBL/GenBank/DDBJ whole genome shotgun (WGS) entry which is preliminary data.</text>
</comment>
<keyword evidence="2" id="KW-0175">Coiled coil</keyword>
<feature type="compositionally biased region" description="Gly residues" evidence="3">
    <location>
        <begin position="274"/>
        <end position="286"/>
    </location>
</feature>
<evidence type="ECO:0000256" key="1">
    <source>
        <dbReference type="ARBA" id="ARBA00022737"/>
    </source>
</evidence>
<feature type="domain" description="GIT Spa2 homology (SHD)" evidence="4">
    <location>
        <begin position="127"/>
        <end position="157"/>
    </location>
</feature>
<dbReference type="GO" id="GO:0005078">
    <property type="term" value="F:MAP-kinase scaffold activity"/>
    <property type="evidence" value="ECO:0007669"/>
    <property type="project" value="TreeGrafter"/>
</dbReference>
<sequence length="1024" mass="110947">MNGRNAPLSPVSIGDSDWPNGYPMDKDDPYGNNRGQLISPPNSGGSLPSPMNSGFPTGPRNGNGGPSPPPSIGRSSAGPSMYARSESGRSQREEATDAVLGEHYIALKRFLAQTSRDGKAAPPANKARDKLQRLTSVQFLELSTDVYDELMRRQAVSRRQNNGGPQGPGGPPSYLLPEDSFHPKRNQARQKLASLGPPRFRDLATDVFCELERRIPRFTGGDIPRMGSPAGSMRPSSRAQTPVNGSMNGFPPRNQSRRRPSEAGSVRSMRSGVGVNGLGLGPGGLGNSSVPPSPGLPPNNYDRPMQKQSQSNTIVPNKSTMVEEDDDPMINPMGGGNMNGDDYGVQRQMNNGAETALQTEKNKQLITEYEAQIKDLRDQMAAMESDMKKNKVEMDAVLDAERTRASASNVEKQEWSNARRDLENQLADSASLAESLQQDMDRMRNDHAAEERQLRAQIDDLRQSLAESARNNSNKNSSRGGNEDLLRENEDLRQQLREQQQVTEEVRGEAERFLNEMRMLSQKSGTTWEKHADLEKTIASLEAEVRDWRNRYARAKTQLRTLRGSSTGLGMQQEDAGRYMREKGFTTDDGLIKDVHVTKFQMAIDELLRRARLEEPEQTIDSMKAVVVAVRRITKDLDDAPAPLGQDEDATQQQQAKLKTRVSGTANNLITAAKNFAMSAGLSPVSLLDAAASHLVAAVVELLRVVKVRTTPAGELEDDDNNMSTTMSMSMMDDDNNMSTTMSMSMMDDDNGSLTPVESNASYFSPRSNGGQTTATTLSSTTTQNSLPPPPPFQGLGGVRDSADSSAYSPVSSPRQSVDRFGSYANGGRRSMSRGAPNGMSGASGMNGMNGMNGNYLGINKNLPSAPGGNGNDDVGSGFGGSGSGRAGQRTEDLKALLDDQTAVMVQIIQDMVGSIRSEAGVQQITQQINEIADIVGKVIAETEASGNGGPSLDKLVSCRQRLVEAGDRGESMRATEASGGRKMDMRSWTTSLPPVAFEIARETKELVKRIDRLVLGEGNDDFS</sequence>
<dbReference type="PANTHER" id="PTHR21601">
    <property type="entry name" value="SPA2 PROTEIN"/>
    <property type="match status" value="1"/>
</dbReference>
<reference evidence="5 6" key="1">
    <citation type="journal article" date="2014" name="BMC Genomics">
        <title>Comparative genomics of the major fungal agents of human and animal Sporotrichosis: Sporothrix schenckii and Sporothrix brasiliensis.</title>
        <authorList>
            <person name="Teixeira M.M."/>
            <person name="de Almeida L.G."/>
            <person name="Kubitschek-Barreira P."/>
            <person name="Alves F.L."/>
            <person name="Kioshima E.S."/>
            <person name="Abadio A.K."/>
            <person name="Fernandes L."/>
            <person name="Derengowski L.S."/>
            <person name="Ferreira K.S."/>
            <person name="Souza R.C."/>
            <person name="Ruiz J.C."/>
            <person name="de Andrade N.C."/>
            <person name="Paes H.C."/>
            <person name="Nicola A.M."/>
            <person name="Albuquerque P."/>
            <person name="Gerber A.L."/>
            <person name="Martins V.P."/>
            <person name="Peconick L.D."/>
            <person name="Neto A.V."/>
            <person name="Chaucanez C.B."/>
            <person name="Silva P.A."/>
            <person name="Cunha O.L."/>
            <person name="de Oliveira F.F."/>
            <person name="dos Santos T.C."/>
            <person name="Barros A.L."/>
            <person name="Soares M.A."/>
            <person name="de Oliveira L.M."/>
            <person name="Marini M.M."/>
            <person name="Villalobos-Duno H."/>
            <person name="Cunha M.M."/>
            <person name="de Hoog S."/>
            <person name="da Silveira J.F."/>
            <person name="Henrissat B."/>
            <person name="Nino-Vega G.A."/>
            <person name="Cisalpino P.S."/>
            <person name="Mora-Montes H.M."/>
            <person name="Almeida S.R."/>
            <person name="Stajich J.E."/>
            <person name="Lopes-Bezerra L.M."/>
            <person name="Vasconcelos A.T."/>
            <person name="Felipe M.S."/>
        </authorList>
    </citation>
    <scope>NUCLEOTIDE SEQUENCE [LARGE SCALE GENOMIC DNA]</scope>
    <source>
        <strain evidence="5 6">1099-18</strain>
    </source>
</reference>
<organism evidence="5 6">
    <name type="scientific">Sporothrix schenckii 1099-18</name>
    <dbReference type="NCBI Taxonomy" id="1397361"/>
    <lineage>
        <taxon>Eukaryota</taxon>
        <taxon>Fungi</taxon>
        <taxon>Dikarya</taxon>
        <taxon>Ascomycota</taxon>
        <taxon>Pezizomycotina</taxon>
        <taxon>Sordariomycetes</taxon>
        <taxon>Sordariomycetidae</taxon>
        <taxon>Ophiostomatales</taxon>
        <taxon>Ophiostomataceae</taxon>
        <taxon>Sporothrix</taxon>
    </lineage>
</organism>
<dbReference type="KEGG" id="ssck:SPSK_03937"/>
<feature type="region of interest" description="Disordered" evidence="3">
    <location>
        <begin position="218"/>
        <end position="312"/>
    </location>
</feature>
<dbReference type="RefSeq" id="XP_016585748.1">
    <property type="nucleotide sequence ID" value="XM_016730752.1"/>
</dbReference>
<feature type="domain" description="GIT Spa2 homology (SHD)" evidence="4">
    <location>
        <begin position="188"/>
        <end position="218"/>
    </location>
</feature>
<evidence type="ECO:0000259" key="4">
    <source>
        <dbReference type="SMART" id="SM00555"/>
    </source>
</evidence>
<feature type="coiled-coil region" evidence="2">
    <location>
        <begin position="359"/>
        <end position="558"/>
    </location>
</feature>
<dbReference type="GeneID" id="27666029"/>
<dbReference type="OrthoDB" id="5588096at2759"/>
<feature type="compositionally biased region" description="Basic and acidic residues" evidence="3">
    <location>
        <begin position="86"/>
        <end position="95"/>
    </location>
</feature>
<feature type="compositionally biased region" description="Polar residues" evidence="3">
    <location>
        <begin position="234"/>
        <end position="247"/>
    </location>
</feature>
<evidence type="ECO:0000313" key="6">
    <source>
        <dbReference type="Proteomes" id="UP000033710"/>
    </source>
</evidence>
<dbReference type="Proteomes" id="UP000033710">
    <property type="component" value="Unassembled WGS sequence"/>
</dbReference>
<feature type="compositionally biased region" description="Low complexity" evidence="3">
    <location>
        <begin position="770"/>
        <end position="786"/>
    </location>
</feature>
<dbReference type="GO" id="GO:0005826">
    <property type="term" value="C:actomyosin contractile ring"/>
    <property type="evidence" value="ECO:0007669"/>
    <property type="project" value="TreeGrafter"/>
</dbReference>
<dbReference type="Pfam" id="PF23742">
    <property type="entry name" value="VBS_C3G9"/>
    <property type="match status" value="1"/>
</dbReference>
<dbReference type="VEuPathDB" id="FungiDB:SPSK_03937"/>
<dbReference type="Pfam" id="PF12205">
    <property type="entry name" value="GIT1_C"/>
    <property type="match status" value="1"/>
</dbReference>
<dbReference type="SMART" id="SM00555">
    <property type="entry name" value="GIT"/>
    <property type="match status" value="2"/>
</dbReference>
<dbReference type="InterPro" id="IPR039892">
    <property type="entry name" value="Spa2/Sph1"/>
</dbReference>
<dbReference type="InterPro" id="IPR013724">
    <property type="entry name" value="GIT_SHD"/>
</dbReference>
<evidence type="ECO:0000256" key="2">
    <source>
        <dbReference type="SAM" id="Coils"/>
    </source>
</evidence>
<dbReference type="AlphaFoldDB" id="A0A0F2M039"/>
<feature type="region of interest" description="Disordered" evidence="3">
    <location>
        <begin position="1"/>
        <end position="97"/>
    </location>
</feature>
<feature type="region of interest" description="Disordered" evidence="3">
    <location>
        <begin position="743"/>
        <end position="845"/>
    </location>
</feature>
<gene>
    <name evidence="5" type="ORF">SPSK_03937</name>
</gene>
<keyword evidence="1" id="KW-0677">Repeat</keyword>
<dbReference type="Gene3D" id="6.10.250.3110">
    <property type="match status" value="1"/>
</dbReference>
<feature type="region of interest" description="Disordered" evidence="3">
    <location>
        <begin position="967"/>
        <end position="988"/>
    </location>
</feature>
<protein>
    <submittedName>
        <fullName evidence="5">Cell polarity protein</fullName>
    </submittedName>
</protein>
<proteinExistence type="predicted"/>
<feature type="compositionally biased region" description="Low complexity" evidence="3">
    <location>
        <begin position="39"/>
        <end position="60"/>
    </location>
</feature>
<dbReference type="InterPro" id="IPR056439">
    <property type="entry name" value="VBS_C3G9"/>
</dbReference>
<feature type="compositionally biased region" description="Low complexity" evidence="3">
    <location>
        <begin position="804"/>
        <end position="814"/>
    </location>
</feature>
<reference evidence="5 6" key="2">
    <citation type="journal article" date="2015" name="Eukaryot. Cell">
        <title>Asexual propagation of a virulent clone complex in a human and feline outbreak of sporotrichosis.</title>
        <authorList>
            <person name="Teixeira Mde M."/>
            <person name="Rodrigues A.M."/>
            <person name="Tsui C.K."/>
            <person name="de Almeida L.G."/>
            <person name="Van Diepeningen A.D."/>
            <person name="van den Ende B.G."/>
            <person name="Fernandes G.F."/>
            <person name="Kano R."/>
            <person name="Hamelin R.C."/>
            <person name="Lopes-Bezerra L.M."/>
            <person name="Vasconcelos A.T."/>
            <person name="de Hoog S."/>
            <person name="de Camargo Z.P."/>
            <person name="Felipe M.S."/>
        </authorList>
    </citation>
    <scope>NUCLEOTIDE SEQUENCE [LARGE SCALE GENOMIC DNA]</scope>
    <source>
        <strain evidence="5 6">1099-18</strain>
    </source>
</reference>
<dbReference type="InterPro" id="IPR022018">
    <property type="entry name" value="GIT1_C"/>
</dbReference>
<evidence type="ECO:0000313" key="5">
    <source>
        <dbReference type="EMBL" id="KJR83072.1"/>
    </source>
</evidence>
<feature type="compositionally biased region" description="Polar residues" evidence="3">
    <location>
        <begin position="752"/>
        <end position="769"/>
    </location>
</feature>
<dbReference type="PANTHER" id="PTHR21601:SF0">
    <property type="entry name" value="PROTEIN SPA2-RELATED"/>
    <property type="match status" value="1"/>
</dbReference>
<dbReference type="GO" id="GO:1902716">
    <property type="term" value="C:cell cortex of growing cell tip"/>
    <property type="evidence" value="ECO:0007669"/>
    <property type="project" value="TreeGrafter"/>
</dbReference>
<name>A0A0F2M039_SPOSC</name>